<dbReference type="AlphaFoldDB" id="A0A4Y3QT23"/>
<evidence type="ECO:0000313" key="1">
    <source>
        <dbReference type="EMBL" id="GEB48099.1"/>
    </source>
</evidence>
<reference evidence="1 2" key="1">
    <citation type="submission" date="2019-06" db="EMBL/GenBank/DDBJ databases">
        <title>Whole genome shotgun sequence of Streptomyces cacaoi subsp. cacaoi NBRC 12748.</title>
        <authorList>
            <person name="Hosoyama A."/>
            <person name="Uohara A."/>
            <person name="Ohji S."/>
            <person name="Ichikawa N."/>
        </authorList>
    </citation>
    <scope>NUCLEOTIDE SEQUENCE [LARGE SCALE GENOMIC DNA]</scope>
    <source>
        <strain evidence="1 2">NBRC 12748</strain>
    </source>
</reference>
<name>A0A4Y3QT23_STRCI</name>
<accession>A0A4Y3QT23</accession>
<organism evidence="1 2">
    <name type="scientific">Streptomyces cacaoi</name>
    <dbReference type="NCBI Taxonomy" id="1898"/>
    <lineage>
        <taxon>Bacteria</taxon>
        <taxon>Bacillati</taxon>
        <taxon>Actinomycetota</taxon>
        <taxon>Actinomycetes</taxon>
        <taxon>Kitasatosporales</taxon>
        <taxon>Streptomycetaceae</taxon>
        <taxon>Streptomyces</taxon>
    </lineage>
</organism>
<keyword evidence="2" id="KW-1185">Reference proteome</keyword>
<protein>
    <submittedName>
        <fullName evidence="1">Uncharacterized protein</fullName>
    </submittedName>
</protein>
<gene>
    <name evidence="1" type="ORF">SCA03_06500</name>
</gene>
<proteinExistence type="predicted"/>
<evidence type="ECO:0000313" key="2">
    <source>
        <dbReference type="Proteomes" id="UP000319210"/>
    </source>
</evidence>
<dbReference type="EMBL" id="BJMM01000002">
    <property type="protein sequence ID" value="GEB48099.1"/>
    <property type="molecule type" value="Genomic_DNA"/>
</dbReference>
<sequence>MRGSGMAGRFRHHREEEIPDDAWIRRETRALVEIVVREHARAGGIAAHAREPAVDEITRRCLPRALADTALLDRDPRAYFDKLVARILREADALLLRGEPPHEPPEERRARRERYLAGLQEEIEAARSTTAGPAVVHSIGEALRRRGKLTPENVRAAVASYEARARYYLAHPDPHRSWPHAEEVVASLFDPG</sequence>
<dbReference type="Proteomes" id="UP000319210">
    <property type="component" value="Unassembled WGS sequence"/>
</dbReference>
<comment type="caution">
    <text evidence="1">The sequence shown here is derived from an EMBL/GenBank/DDBJ whole genome shotgun (WGS) entry which is preliminary data.</text>
</comment>